<evidence type="ECO:0000256" key="3">
    <source>
        <dbReference type="ARBA" id="ARBA00023082"/>
    </source>
</evidence>
<dbReference type="Pfam" id="PF08281">
    <property type="entry name" value="Sigma70_r4_2"/>
    <property type="match status" value="1"/>
</dbReference>
<keyword evidence="4 6" id="KW-0238">DNA-binding</keyword>
<dbReference type="InterPro" id="IPR014284">
    <property type="entry name" value="RNA_pol_sigma-70_dom"/>
</dbReference>
<dbReference type="PROSITE" id="PS01063">
    <property type="entry name" value="SIGMA70_ECF"/>
    <property type="match status" value="1"/>
</dbReference>
<feature type="domain" description="RNA polymerase sigma factor 70 region 4 type 2" evidence="8">
    <location>
        <begin position="114"/>
        <end position="164"/>
    </location>
</feature>
<dbReference type="SUPFAM" id="SSF88659">
    <property type="entry name" value="Sigma3 and sigma4 domains of RNA polymerase sigma factors"/>
    <property type="match status" value="1"/>
</dbReference>
<evidence type="ECO:0000256" key="4">
    <source>
        <dbReference type="ARBA" id="ARBA00023125"/>
    </source>
</evidence>
<name>A0ABT3H1G6_9RHOB</name>
<comment type="caution">
    <text evidence="9">The sequence shown here is derived from an EMBL/GenBank/DDBJ whole genome shotgun (WGS) entry which is preliminary data.</text>
</comment>
<evidence type="ECO:0000259" key="8">
    <source>
        <dbReference type="Pfam" id="PF08281"/>
    </source>
</evidence>
<dbReference type="NCBIfam" id="TIGR02937">
    <property type="entry name" value="sigma70-ECF"/>
    <property type="match status" value="1"/>
</dbReference>
<dbReference type="InterPro" id="IPR013249">
    <property type="entry name" value="RNA_pol_sigma70_r4_t2"/>
</dbReference>
<comment type="similarity">
    <text evidence="1 6">Belongs to the sigma-70 factor family. ECF subfamily.</text>
</comment>
<evidence type="ECO:0000256" key="2">
    <source>
        <dbReference type="ARBA" id="ARBA00023015"/>
    </source>
</evidence>
<organism evidence="9 10">
    <name type="scientific">Pararhodobacter zhoushanensis</name>
    <dbReference type="NCBI Taxonomy" id="2479545"/>
    <lineage>
        <taxon>Bacteria</taxon>
        <taxon>Pseudomonadati</taxon>
        <taxon>Pseudomonadota</taxon>
        <taxon>Alphaproteobacteria</taxon>
        <taxon>Rhodobacterales</taxon>
        <taxon>Paracoccaceae</taxon>
        <taxon>Pararhodobacter</taxon>
    </lineage>
</organism>
<dbReference type="RefSeq" id="WP_127107812.1">
    <property type="nucleotide sequence ID" value="NZ_JAPDFL010000001.1"/>
</dbReference>
<protein>
    <recommendedName>
        <fullName evidence="6">RNA polymerase sigma factor</fullName>
    </recommendedName>
</protein>
<dbReference type="InterPro" id="IPR000838">
    <property type="entry name" value="RNA_pol_sigma70_ECF_CS"/>
</dbReference>
<dbReference type="PANTHER" id="PTHR43133:SF25">
    <property type="entry name" value="RNA POLYMERASE SIGMA FACTOR RFAY-RELATED"/>
    <property type="match status" value="1"/>
</dbReference>
<dbReference type="PANTHER" id="PTHR43133">
    <property type="entry name" value="RNA POLYMERASE ECF-TYPE SIGMA FACTO"/>
    <property type="match status" value="1"/>
</dbReference>
<gene>
    <name evidence="9" type="ORF">OKW52_15715</name>
</gene>
<dbReference type="InterPro" id="IPR039425">
    <property type="entry name" value="RNA_pol_sigma-70-like"/>
</dbReference>
<dbReference type="Gene3D" id="1.10.1740.10">
    <property type="match status" value="1"/>
</dbReference>
<dbReference type="SUPFAM" id="SSF88946">
    <property type="entry name" value="Sigma2 domain of RNA polymerase sigma factors"/>
    <property type="match status" value="1"/>
</dbReference>
<evidence type="ECO:0000256" key="6">
    <source>
        <dbReference type="RuleBase" id="RU000716"/>
    </source>
</evidence>
<evidence type="ECO:0000313" key="9">
    <source>
        <dbReference type="EMBL" id="MCW1933665.1"/>
    </source>
</evidence>
<dbReference type="InterPro" id="IPR007627">
    <property type="entry name" value="RNA_pol_sigma70_r2"/>
</dbReference>
<evidence type="ECO:0000259" key="7">
    <source>
        <dbReference type="Pfam" id="PF04542"/>
    </source>
</evidence>
<keyword evidence="10" id="KW-1185">Reference proteome</keyword>
<keyword evidence="2 6" id="KW-0805">Transcription regulation</keyword>
<dbReference type="InterPro" id="IPR013324">
    <property type="entry name" value="RNA_pol_sigma_r3/r4-like"/>
</dbReference>
<dbReference type="InterPro" id="IPR036388">
    <property type="entry name" value="WH-like_DNA-bd_sf"/>
</dbReference>
<keyword evidence="3 6" id="KW-0731">Sigma factor</keyword>
<reference evidence="9 10" key="1">
    <citation type="submission" date="2022-10" db="EMBL/GenBank/DDBJ databases">
        <title>Pararhodobacter sp. nov., isolated from marine algae.</title>
        <authorList>
            <person name="Choi B.J."/>
            <person name="Kim J.M."/>
            <person name="Lee J.K."/>
            <person name="Choi D.G."/>
            <person name="Jeon C.O."/>
        </authorList>
    </citation>
    <scope>NUCLEOTIDE SEQUENCE [LARGE SCALE GENOMIC DNA]</scope>
    <source>
        <strain evidence="9 10">ZQ420</strain>
    </source>
</reference>
<sequence>MRQEKREEFEERNQPLDPDLTLEWIPALRAFARTLTRNVAEADDLVQETLLKAIRHKHKFRHGTNLRAWLFTIMRNTFYNARVKAMRESPGEADCVADKASTPPTQEWAIRGNEVLRAVDRLPLHYREMFILVVMLGESYESSAEICDVAIGTVKSRVNRARAMIIADLGDKEL</sequence>
<accession>A0ABT3H1G6</accession>
<dbReference type="Gene3D" id="1.10.10.10">
    <property type="entry name" value="Winged helix-like DNA-binding domain superfamily/Winged helix DNA-binding domain"/>
    <property type="match status" value="1"/>
</dbReference>
<evidence type="ECO:0000256" key="1">
    <source>
        <dbReference type="ARBA" id="ARBA00010641"/>
    </source>
</evidence>
<dbReference type="EMBL" id="JAPDFL010000001">
    <property type="protein sequence ID" value="MCW1933665.1"/>
    <property type="molecule type" value="Genomic_DNA"/>
</dbReference>
<evidence type="ECO:0000313" key="10">
    <source>
        <dbReference type="Proteomes" id="UP001208938"/>
    </source>
</evidence>
<dbReference type="Proteomes" id="UP001208938">
    <property type="component" value="Unassembled WGS sequence"/>
</dbReference>
<keyword evidence="5 6" id="KW-0804">Transcription</keyword>
<feature type="domain" description="RNA polymerase sigma-70 region 2" evidence="7">
    <location>
        <begin position="24"/>
        <end position="87"/>
    </location>
</feature>
<evidence type="ECO:0000256" key="5">
    <source>
        <dbReference type="ARBA" id="ARBA00023163"/>
    </source>
</evidence>
<proteinExistence type="inferred from homology"/>
<dbReference type="Pfam" id="PF04542">
    <property type="entry name" value="Sigma70_r2"/>
    <property type="match status" value="1"/>
</dbReference>
<dbReference type="InterPro" id="IPR013325">
    <property type="entry name" value="RNA_pol_sigma_r2"/>
</dbReference>